<keyword evidence="1" id="KW-0805">Transcription regulation</keyword>
<name>A0ABD5V354_9EURY</name>
<evidence type="ECO:0000259" key="3">
    <source>
        <dbReference type="Pfam" id="PF04967"/>
    </source>
</evidence>
<dbReference type="RefSeq" id="WP_340603855.1">
    <property type="nucleotide sequence ID" value="NZ_JBBMXV010000003.1"/>
</dbReference>
<evidence type="ECO:0000256" key="2">
    <source>
        <dbReference type="ARBA" id="ARBA00023163"/>
    </source>
</evidence>
<comment type="caution">
    <text evidence="5">The sequence shown here is derived from an EMBL/GenBank/DDBJ whole genome shotgun (WGS) entry which is preliminary data.</text>
</comment>
<proteinExistence type="predicted"/>
<organism evidence="5 6">
    <name type="scientific">Halalkalicoccus tibetensis</name>
    <dbReference type="NCBI Taxonomy" id="175632"/>
    <lineage>
        <taxon>Archaea</taxon>
        <taxon>Methanobacteriati</taxon>
        <taxon>Methanobacteriota</taxon>
        <taxon>Stenosarchaea group</taxon>
        <taxon>Halobacteria</taxon>
        <taxon>Halobacteriales</taxon>
        <taxon>Halococcaceae</taxon>
        <taxon>Halalkalicoccus</taxon>
    </lineage>
</organism>
<dbReference type="InterPro" id="IPR031803">
    <property type="entry name" value="BAT_GAF/HTH-assoc"/>
</dbReference>
<dbReference type="Proteomes" id="UP001596312">
    <property type="component" value="Unassembled WGS sequence"/>
</dbReference>
<protein>
    <submittedName>
        <fullName evidence="5">Bacterio-opsin activator domain-containing protein</fullName>
    </submittedName>
</protein>
<dbReference type="PANTHER" id="PTHR34236">
    <property type="entry name" value="DIMETHYL SULFOXIDE REDUCTASE TRANSCRIPTIONAL ACTIVATOR"/>
    <property type="match status" value="1"/>
</dbReference>
<evidence type="ECO:0000313" key="6">
    <source>
        <dbReference type="Proteomes" id="UP001596312"/>
    </source>
</evidence>
<gene>
    <name evidence="5" type="ORF">ACFQGH_09010</name>
</gene>
<dbReference type="PANTHER" id="PTHR34236:SF1">
    <property type="entry name" value="DIMETHYL SULFOXIDE REDUCTASE TRANSCRIPTIONAL ACTIVATOR"/>
    <property type="match status" value="1"/>
</dbReference>
<feature type="domain" description="HTH bat-type" evidence="3">
    <location>
        <begin position="155"/>
        <end position="207"/>
    </location>
</feature>
<dbReference type="EMBL" id="JBHSXQ010000003">
    <property type="protein sequence ID" value="MFC6905331.1"/>
    <property type="molecule type" value="Genomic_DNA"/>
</dbReference>
<dbReference type="AlphaFoldDB" id="A0ABD5V354"/>
<evidence type="ECO:0000313" key="5">
    <source>
        <dbReference type="EMBL" id="MFC6905331.1"/>
    </source>
</evidence>
<evidence type="ECO:0000259" key="4">
    <source>
        <dbReference type="Pfam" id="PF15915"/>
    </source>
</evidence>
<dbReference type="Pfam" id="PF15915">
    <property type="entry name" value="BAT"/>
    <property type="match status" value="1"/>
</dbReference>
<keyword evidence="2" id="KW-0804">Transcription</keyword>
<dbReference type="InterPro" id="IPR007050">
    <property type="entry name" value="HTH_bacterioopsin"/>
</dbReference>
<sequence>MGTIAELTMPAAEFALRDALVGVPDVEFEIERVAAHREERLIPFVWARTDEFETLEAALSDDPTVDGVECLSELDDERLYRMDWVDSIDPIRTILDGDSTVLSATGSDGRWRLRVLFSDRASLSATYGRCREAGFEFEVASVYDLAGERHSRYGLTEEQHDTLVGGVERGYYSVPREITLGEFAAALGISHQALSERLRRGHRNLIESALTTGAPEEL</sequence>
<accession>A0ABD5V354</accession>
<evidence type="ECO:0000256" key="1">
    <source>
        <dbReference type="ARBA" id="ARBA00023015"/>
    </source>
</evidence>
<feature type="domain" description="Bacterioopsin transcriptional activator GAF and HTH associated" evidence="4">
    <location>
        <begin position="19"/>
        <end position="141"/>
    </location>
</feature>
<reference evidence="5 6" key="1">
    <citation type="journal article" date="2019" name="Int. J. Syst. Evol. Microbiol.">
        <title>The Global Catalogue of Microorganisms (GCM) 10K type strain sequencing project: providing services to taxonomists for standard genome sequencing and annotation.</title>
        <authorList>
            <consortium name="The Broad Institute Genomics Platform"/>
            <consortium name="The Broad Institute Genome Sequencing Center for Infectious Disease"/>
            <person name="Wu L."/>
            <person name="Ma J."/>
        </authorList>
    </citation>
    <scope>NUCLEOTIDE SEQUENCE [LARGE SCALE GENOMIC DNA]</scope>
    <source>
        <strain evidence="5 6">CGMCC 1.3240</strain>
    </source>
</reference>
<keyword evidence="6" id="KW-1185">Reference proteome</keyword>
<dbReference type="Pfam" id="PF04967">
    <property type="entry name" value="HTH_10"/>
    <property type="match status" value="1"/>
</dbReference>